<dbReference type="RefSeq" id="WP_007067155.1">
    <property type="nucleotide sequence ID" value="NZ_DS022272.1"/>
</dbReference>
<reference evidence="1 2" key="1">
    <citation type="journal article" date="2010" name="J. Bacteriol.">
        <title>Genome sequence of Fulvimarina pelagi HTCC2506T, a Mn(II)-oxidizing alphaproteobacterium possessing an aerobic anoxygenic photosynthetic gene cluster and Xanthorhodopsin.</title>
        <authorList>
            <person name="Kang I."/>
            <person name="Oh H.M."/>
            <person name="Lim S.I."/>
            <person name="Ferriera S."/>
            <person name="Giovannoni S.J."/>
            <person name="Cho J.C."/>
        </authorList>
    </citation>
    <scope>NUCLEOTIDE SEQUENCE [LARGE SCALE GENOMIC DNA]</scope>
    <source>
        <strain evidence="1 2">HTCC2506</strain>
    </source>
</reference>
<dbReference type="EMBL" id="AATP01000001">
    <property type="protein sequence ID" value="EAU43181.1"/>
    <property type="molecule type" value="Genomic_DNA"/>
</dbReference>
<keyword evidence="2" id="KW-1185">Reference proteome</keyword>
<organism evidence="1 2">
    <name type="scientific">Fulvimarina pelagi HTCC2506</name>
    <dbReference type="NCBI Taxonomy" id="314231"/>
    <lineage>
        <taxon>Bacteria</taxon>
        <taxon>Pseudomonadati</taxon>
        <taxon>Pseudomonadota</taxon>
        <taxon>Alphaproteobacteria</taxon>
        <taxon>Hyphomicrobiales</taxon>
        <taxon>Aurantimonadaceae</taxon>
        <taxon>Fulvimarina</taxon>
    </lineage>
</organism>
<sequence length="102" mass="11762">MSESIPLCLKITYAHEFDQELAEQWIEMTQAGQVLRVMKFFRDGEIRAASHDGHVADKEFWERIPSVPKRECGACAFSSDLIACSLFEDTWRILVSAQRRRA</sequence>
<name>Q0G583_9HYPH</name>
<evidence type="ECO:0000313" key="1">
    <source>
        <dbReference type="EMBL" id="EAU43181.1"/>
    </source>
</evidence>
<gene>
    <name evidence="1" type="ORF">FP2506_10066</name>
</gene>
<comment type="caution">
    <text evidence="1">The sequence shown here is derived from an EMBL/GenBank/DDBJ whole genome shotgun (WGS) entry which is preliminary data.</text>
</comment>
<dbReference type="STRING" id="217511.GCA_001463845_00771"/>
<proteinExistence type="predicted"/>
<dbReference type="AlphaFoldDB" id="Q0G583"/>
<dbReference type="HOGENOM" id="CLU_2273274_0_0_5"/>
<evidence type="ECO:0000313" key="2">
    <source>
        <dbReference type="Proteomes" id="UP000004310"/>
    </source>
</evidence>
<dbReference type="Proteomes" id="UP000004310">
    <property type="component" value="Unassembled WGS sequence"/>
</dbReference>
<protein>
    <submittedName>
        <fullName evidence="1">Uncharacterized protein</fullName>
    </submittedName>
</protein>
<accession>Q0G583</accession>